<sequence length="42" mass="4558">MCCPAPGVTPHPLQHALQGSAGHMKMAESPMISKKRGHSVWY</sequence>
<evidence type="ECO:0000313" key="1">
    <source>
        <dbReference type="EMBL" id="EEG52108.1"/>
    </source>
</evidence>
<reference evidence="1 2" key="2">
    <citation type="submission" date="2009-02" db="EMBL/GenBank/DDBJ databases">
        <title>Draft genome sequence of Clostridium asparagiforme (DSM 15981).</title>
        <authorList>
            <person name="Sudarsanam P."/>
            <person name="Ley R."/>
            <person name="Guruge J."/>
            <person name="Turnbaugh P.J."/>
            <person name="Mahowald M."/>
            <person name="Liep D."/>
            <person name="Gordon J."/>
        </authorList>
    </citation>
    <scope>NUCLEOTIDE SEQUENCE [LARGE SCALE GENOMIC DNA]</scope>
    <source>
        <strain evidence="1 2">DSM 15981</strain>
    </source>
</reference>
<protein>
    <submittedName>
        <fullName evidence="1">Uncharacterized protein</fullName>
    </submittedName>
</protein>
<dbReference type="EMBL" id="ACCJ01000481">
    <property type="protein sequence ID" value="EEG52108.1"/>
    <property type="molecule type" value="Genomic_DNA"/>
</dbReference>
<organism evidence="1 2">
    <name type="scientific">[Clostridium] asparagiforme DSM 15981</name>
    <dbReference type="NCBI Taxonomy" id="518636"/>
    <lineage>
        <taxon>Bacteria</taxon>
        <taxon>Bacillati</taxon>
        <taxon>Bacillota</taxon>
        <taxon>Clostridia</taxon>
        <taxon>Lachnospirales</taxon>
        <taxon>Lachnospiraceae</taxon>
        <taxon>Enterocloster</taxon>
    </lineage>
</organism>
<proteinExistence type="predicted"/>
<comment type="caution">
    <text evidence="1">The sequence shown here is derived from an EMBL/GenBank/DDBJ whole genome shotgun (WGS) entry which is preliminary data.</text>
</comment>
<evidence type="ECO:0000313" key="2">
    <source>
        <dbReference type="Proteomes" id="UP000004756"/>
    </source>
</evidence>
<gene>
    <name evidence="1" type="ORF">CLOSTASPAR_05840</name>
</gene>
<name>C0D990_9FIRM</name>
<dbReference type="HOGENOM" id="CLU_3249314_0_0_9"/>
<reference evidence="1 2" key="1">
    <citation type="submission" date="2009-01" db="EMBL/GenBank/DDBJ databases">
        <authorList>
            <person name="Fulton L."/>
            <person name="Clifton S."/>
            <person name="Fulton B."/>
            <person name="Xu J."/>
            <person name="Minx P."/>
            <person name="Pepin K.H."/>
            <person name="Johnson M."/>
            <person name="Bhonagiri V."/>
            <person name="Nash W.E."/>
            <person name="Mardis E.R."/>
            <person name="Wilson R.K."/>
        </authorList>
    </citation>
    <scope>NUCLEOTIDE SEQUENCE [LARGE SCALE GENOMIC DNA]</scope>
    <source>
        <strain evidence="1 2">DSM 15981</strain>
    </source>
</reference>
<dbReference type="Proteomes" id="UP000004756">
    <property type="component" value="Unassembled WGS sequence"/>
</dbReference>
<dbReference type="AlphaFoldDB" id="C0D990"/>
<keyword evidence="2" id="KW-1185">Reference proteome</keyword>
<accession>C0D990</accession>